<dbReference type="AlphaFoldDB" id="A0A835XU86"/>
<sequence>MIDLRGVNLTYSRSVCISNPRLTWLEVADSVCEQRELSRTYDNITNNWTYVYGLYCDYSLLSGDTKAMNPGCCPTCQDVLLITLVQGDSGTGGVYSTCLRQVTDLSCYNACTIQCRFLNTFSVVNAFALKNPQGCRQCTAGGVYGWCGTGVPTPYCCVT</sequence>
<gene>
    <name evidence="1" type="ORF">HYH03_011657</name>
</gene>
<comment type="caution">
    <text evidence="1">The sequence shown here is derived from an EMBL/GenBank/DDBJ whole genome shotgun (WGS) entry which is preliminary data.</text>
</comment>
<dbReference type="EMBL" id="JAEHOE010000068">
    <property type="protein sequence ID" value="KAG2489854.1"/>
    <property type="molecule type" value="Genomic_DNA"/>
</dbReference>
<accession>A0A835XU86</accession>
<organism evidence="1 2">
    <name type="scientific">Edaphochlamys debaryana</name>
    <dbReference type="NCBI Taxonomy" id="47281"/>
    <lineage>
        <taxon>Eukaryota</taxon>
        <taxon>Viridiplantae</taxon>
        <taxon>Chlorophyta</taxon>
        <taxon>core chlorophytes</taxon>
        <taxon>Chlorophyceae</taxon>
        <taxon>CS clade</taxon>
        <taxon>Chlamydomonadales</taxon>
        <taxon>Chlamydomonadales incertae sedis</taxon>
        <taxon>Edaphochlamys</taxon>
    </lineage>
</organism>
<dbReference type="Proteomes" id="UP000612055">
    <property type="component" value="Unassembled WGS sequence"/>
</dbReference>
<evidence type="ECO:0000313" key="1">
    <source>
        <dbReference type="EMBL" id="KAG2489854.1"/>
    </source>
</evidence>
<name>A0A835XU86_9CHLO</name>
<evidence type="ECO:0000313" key="2">
    <source>
        <dbReference type="Proteomes" id="UP000612055"/>
    </source>
</evidence>
<protein>
    <submittedName>
        <fullName evidence="1">Uncharacterized protein</fullName>
    </submittedName>
</protein>
<keyword evidence="2" id="KW-1185">Reference proteome</keyword>
<proteinExistence type="predicted"/>
<reference evidence="1" key="1">
    <citation type="journal article" date="2020" name="bioRxiv">
        <title>Comparative genomics of Chlamydomonas.</title>
        <authorList>
            <person name="Craig R.J."/>
            <person name="Hasan A.R."/>
            <person name="Ness R.W."/>
            <person name="Keightley P.D."/>
        </authorList>
    </citation>
    <scope>NUCLEOTIDE SEQUENCE</scope>
    <source>
        <strain evidence="1">CCAP 11/70</strain>
    </source>
</reference>